<dbReference type="Proteomes" id="UP000249526">
    <property type="component" value="Unassembled WGS sequence"/>
</dbReference>
<keyword evidence="1" id="KW-1133">Transmembrane helix</keyword>
<dbReference type="RefSeq" id="XP_025520140.1">
    <property type="nucleotide sequence ID" value="XM_025653974.1"/>
</dbReference>
<dbReference type="EMBL" id="KZ825055">
    <property type="protein sequence ID" value="RAH62218.1"/>
    <property type="molecule type" value="Genomic_DNA"/>
</dbReference>
<evidence type="ECO:0000313" key="3">
    <source>
        <dbReference type="Proteomes" id="UP000249526"/>
    </source>
</evidence>
<accession>A0A8G1R9R5</accession>
<dbReference type="AlphaFoldDB" id="A0A8G1R9R5"/>
<evidence type="ECO:0000313" key="2">
    <source>
        <dbReference type="EMBL" id="RAH62218.1"/>
    </source>
</evidence>
<keyword evidence="1" id="KW-0812">Transmembrane</keyword>
<proteinExistence type="predicted"/>
<feature type="transmembrane region" description="Helical" evidence="1">
    <location>
        <begin position="44"/>
        <end position="67"/>
    </location>
</feature>
<sequence length="90" mass="10157">MFDAMCSGIPYGSSDIHTCACSCLKLLVANVGEVRDKDWQYPCFILVALWIIPYGRMISSLAATIFVRASCWLDRFLRLQCLLLFPASIF</sequence>
<name>A0A8G1R9R5_9EURO</name>
<protein>
    <submittedName>
        <fullName evidence="2">Uncharacterized protein</fullName>
    </submittedName>
</protein>
<evidence type="ECO:0000256" key="1">
    <source>
        <dbReference type="SAM" id="Phobius"/>
    </source>
</evidence>
<keyword evidence="1" id="KW-0472">Membrane</keyword>
<keyword evidence="3" id="KW-1185">Reference proteome</keyword>
<gene>
    <name evidence="2" type="ORF">BO85DRAFT_129049</name>
</gene>
<organism evidence="2 3">
    <name type="scientific">Aspergillus piperis CBS 112811</name>
    <dbReference type="NCBI Taxonomy" id="1448313"/>
    <lineage>
        <taxon>Eukaryota</taxon>
        <taxon>Fungi</taxon>
        <taxon>Dikarya</taxon>
        <taxon>Ascomycota</taxon>
        <taxon>Pezizomycotina</taxon>
        <taxon>Eurotiomycetes</taxon>
        <taxon>Eurotiomycetidae</taxon>
        <taxon>Eurotiales</taxon>
        <taxon>Aspergillaceae</taxon>
        <taxon>Aspergillus</taxon>
        <taxon>Aspergillus subgen. Circumdati</taxon>
    </lineage>
</organism>
<dbReference type="GeneID" id="37157376"/>
<reference evidence="2 3" key="1">
    <citation type="submission" date="2018-02" db="EMBL/GenBank/DDBJ databases">
        <title>The genomes of Aspergillus section Nigri reveals drivers in fungal speciation.</title>
        <authorList>
            <consortium name="DOE Joint Genome Institute"/>
            <person name="Vesth T.C."/>
            <person name="Nybo J."/>
            <person name="Theobald S."/>
            <person name="Brandl J."/>
            <person name="Frisvad J.C."/>
            <person name="Nielsen K.F."/>
            <person name="Lyhne E.K."/>
            <person name="Kogle M.E."/>
            <person name="Kuo A."/>
            <person name="Riley R."/>
            <person name="Clum A."/>
            <person name="Nolan M."/>
            <person name="Lipzen A."/>
            <person name="Salamov A."/>
            <person name="Henrissat B."/>
            <person name="Wiebenga A."/>
            <person name="De vries R.P."/>
            <person name="Grigoriev I.V."/>
            <person name="Mortensen U.H."/>
            <person name="Andersen M.R."/>
            <person name="Baker S.E."/>
        </authorList>
    </citation>
    <scope>NUCLEOTIDE SEQUENCE [LARGE SCALE GENOMIC DNA]</scope>
    <source>
        <strain evidence="2 3">CBS 112811</strain>
    </source>
</reference>